<evidence type="ECO:0000256" key="2">
    <source>
        <dbReference type="ARBA" id="ARBA00001089"/>
    </source>
</evidence>
<dbReference type="Pfam" id="PF01019">
    <property type="entry name" value="G_glu_transpept"/>
    <property type="match status" value="1"/>
</dbReference>
<evidence type="ECO:0000256" key="7">
    <source>
        <dbReference type="ARBA" id="ARBA00023315"/>
    </source>
</evidence>
<proteinExistence type="inferred from homology"/>
<dbReference type="EC" id="2.3.2.2" evidence="11"/>
<dbReference type="InterPro" id="IPR043138">
    <property type="entry name" value="GGT_lsub"/>
</dbReference>
<keyword evidence="11" id="KW-0317">Glutathione biosynthesis</keyword>
<evidence type="ECO:0000256" key="12">
    <source>
        <dbReference type="SAM" id="MobiDB-lite"/>
    </source>
</evidence>
<dbReference type="EMBL" id="JACPSX010000270">
    <property type="protein sequence ID" value="MBI3016174.1"/>
    <property type="molecule type" value="Genomic_DNA"/>
</dbReference>
<dbReference type="GO" id="GO:0036374">
    <property type="term" value="F:glutathione hydrolase activity"/>
    <property type="evidence" value="ECO:0007669"/>
    <property type="project" value="UniProtKB-UniRule"/>
</dbReference>
<comment type="pathway">
    <text evidence="11">Sulfur metabolism; glutathione metabolism.</text>
</comment>
<evidence type="ECO:0000256" key="4">
    <source>
        <dbReference type="ARBA" id="ARBA00022679"/>
    </source>
</evidence>
<organism evidence="14 15">
    <name type="scientific">Tectimicrobiota bacterium</name>
    <dbReference type="NCBI Taxonomy" id="2528274"/>
    <lineage>
        <taxon>Bacteria</taxon>
        <taxon>Pseudomonadati</taxon>
        <taxon>Nitrospinota/Tectimicrobiota group</taxon>
        <taxon>Candidatus Tectimicrobiota</taxon>
    </lineage>
</organism>
<keyword evidence="6 11" id="KW-0865">Zymogen</keyword>
<feature type="active site" description="Nucleophile" evidence="9">
    <location>
        <position position="381"/>
    </location>
</feature>
<dbReference type="GO" id="GO:0006750">
    <property type="term" value="P:glutathione biosynthetic process"/>
    <property type="evidence" value="ECO:0007669"/>
    <property type="project" value="UniProtKB-KW"/>
</dbReference>
<dbReference type="GO" id="GO:0006751">
    <property type="term" value="P:glutathione catabolic process"/>
    <property type="evidence" value="ECO:0007669"/>
    <property type="project" value="UniProtKB-UniRule"/>
</dbReference>
<dbReference type="InterPro" id="IPR055262">
    <property type="entry name" value="GGT_CS"/>
</dbReference>
<keyword evidence="7 11" id="KW-0012">Acyltransferase</keyword>
<dbReference type="Gene3D" id="1.10.246.130">
    <property type="match status" value="1"/>
</dbReference>
<feature type="binding site" evidence="10">
    <location>
        <position position="474"/>
    </location>
    <ligand>
        <name>L-glutamate</name>
        <dbReference type="ChEBI" id="CHEBI:29985"/>
    </ligand>
</feature>
<dbReference type="PRINTS" id="PR01210">
    <property type="entry name" value="GGTRANSPTASE"/>
</dbReference>
<name>A0A932GSE3_UNCTE</name>
<comment type="catalytic activity">
    <reaction evidence="1 11">
        <text>an S-substituted glutathione + H2O = an S-substituted L-cysteinylglycine + L-glutamate</text>
        <dbReference type="Rhea" id="RHEA:59468"/>
        <dbReference type="ChEBI" id="CHEBI:15377"/>
        <dbReference type="ChEBI" id="CHEBI:29985"/>
        <dbReference type="ChEBI" id="CHEBI:90779"/>
        <dbReference type="ChEBI" id="CHEBI:143103"/>
        <dbReference type="EC" id="3.4.19.13"/>
    </reaction>
</comment>
<feature type="binding site" evidence="10">
    <location>
        <position position="105"/>
    </location>
    <ligand>
        <name>L-glutamate</name>
        <dbReference type="ChEBI" id="CHEBI:29985"/>
    </ligand>
</feature>
<evidence type="ECO:0000256" key="5">
    <source>
        <dbReference type="ARBA" id="ARBA00022801"/>
    </source>
</evidence>
<evidence type="ECO:0000256" key="9">
    <source>
        <dbReference type="PIRSR" id="PIRSR600101-1"/>
    </source>
</evidence>
<keyword evidence="13" id="KW-0732">Signal</keyword>
<accession>A0A932GSE3</accession>
<evidence type="ECO:0000256" key="13">
    <source>
        <dbReference type="SAM" id="SignalP"/>
    </source>
</evidence>
<comment type="PTM">
    <text evidence="11">Cleaved by autocatalysis into a large and a small subunit.</text>
</comment>
<dbReference type="EC" id="3.4.19.13" evidence="11"/>
<dbReference type="PROSITE" id="PS00462">
    <property type="entry name" value="G_GLU_TRANSPEPTIDASE"/>
    <property type="match status" value="1"/>
</dbReference>
<dbReference type="InterPro" id="IPR043137">
    <property type="entry name" value="GGT_ssub_C"/>
</dbReference>
<feature type="binding site" evidence="10">
    <location>
        <begin position="399"/>
        <end position="401"/>
    </location>
    <ligand>
        <name>L-glutamate</name>
        <dbReference type="ChEBI" id="CHEBI:29985"/>
    </ligand>
</feature>
<comment type="catalytic activity">
    <reaction evidence="8 11">
        <text>an N-terminal (5-L-glutamyl)-[peptide] + an alpha-amino acid = 5-L-glutamyl amino acid + an N-terminal L-alpha-aminoacyl-[peptide]</text>
        <dbReference type="Rhea" id="RHEA:23904"/>
        <dbReference type="Rhea" id="RHEA-COMP:9780"/>
        <dbReference type="Rhea" id="RHEA-COMP:9795"/>
        <dbReference type="ChEBI" id="CHEBI:77644"/>
        <dbReference type="ChEBI" id="CHEBI:78597"/>
        <dbReference type="ChEBI" id="CHEBI:78599"/>
        <dbReference type="ChEBI" id="CHEBI:78608"/>
        <dbReference type="EC" id="2.3.2.2"/>
    </reaction>
</comment>
<dbReference type="GO" id="GO:0103068">
    <property type="term" value="F:leukotriene C4 gamma-glutamyl transferase activity"/>
    <property type="evidence" value="ECO:0007669"/>
    <property type="project" value="UniProtKB-EC"/>
</dbReference>
<feature type="chain" id="PRO_5036858875" description="Glutathione hydrolase proenzyme" evidence="13">
    <location>
        <begin position="29"/>
        <end position="571"/>
    </location>
</feature>
<evidence type="ECO:0000313" key="14">
    <source>
        <dbReference type="EMBL" id="MBI3016174.1"/>
    </source>
</evidence>
<feature type="region of interest" description="Disordered" evidence="12">
    <location>
        <begin position="361"/>
        <end position="382"/>
    </location>
</feature>
<evidence type="ECO:0000256" key="6">
    <source>
        <dbReference type="ARBA" id="ARBA00023145"/>
    </source>
</evidence>
<dbReference type="FunFam" id="3.60.20.40:FF:000003">
    <property type="entry name" value="Gamma-glutamyltranspeptidase"/>
    <property type="match status" value="1"/>
</dbReference>
<evidence type="ECO:0000256" key="10">
    <source>
        <dbReference type="PIRSR" id="PIRSR600101-2"/>
    </source>
</evidence>
<keyword evidence="5 11" id="KW-0378">Hydrolase</keyword>
<sequence length="571" mass="60830">MMFSKQGRTVWMLVLLSLLLFTPFAGTAAERSSAQSAHGMVASAHPLASRTGIEILKKGGNAVDAAVAMAFVLGVVEPHSSGIGGGGFMLIRSGRSGEITALDYREKAPARASRDMYLDKSGNVVPGLSTEGYRAAAVPGTVAGLTLALQKYGSKTLPQVLSPAIRYADQGFPVSAYLREQIKSQQEKLAKFPDSRRIFLHNGNPPQVGEILVQKELANTLKAVAQKGVRIFYEGSIADIIDREMRKNGGLMREDDLAAYRAVLRPPVRGTYRGYEIVSMPPPSSGGVHLIQILNILEGYDLHRMGRHSAAAVHLEVEAFRRAYADRAQFLGDPGFVKIPVAGLLSKPYATALRGKIDLDRATPSREVKPGNPAAYESPSTTHLSVVDREGNAVALTQTINTTFGSGVVIPSTGILLNNEMDDFSAKPGVSNVYGLVGSEANSIAPGKIPLSSMTPTMVFRGGKLFLVLGSPGGSRIITAAVQVILNVIDYGMNIRDAVSAPRIHHQWLPDEVQMEKGALPSRVLRALEAMGHTVRERDSMGNVQAILVDPATGAPSGVSDPRGVGVALAQ</sequence>
<gene>
    <name evidence="14" type="primary">ggt</name>
    <name evidence="14" type="ORF">HYY65_14185</name>
</gene>
<evidence type="ECO:0000256" key="8">
    <source>
        <dbReference type="ARBA" id="ARBA00047417"/>
    </source>
</evidence>
<dbReference type="InterPro" id="IPR000101">
    <property type="entry name" value="GGT_peptidase"/>
</dbReference>
<comment type="subunit">
    <text evidence="11">This enzyme consists of two polypeptide chains, which are synthesized in precursor form from a single polypeptide.</text>
</comment>
<evidence type="ECO:0000256" key="11">
    <source>
        <dbReference type="RuleBase" id="RU368036"/>
    </source>
</evidence>
<comment type="catalytic activity">
    <reaction evidence="2 11">
        <text>glutathione + H2O = L-cysteinylglycine + L-glutamate</text>
        <dbReference type="Rhea" id="RHEA:28807"/>
        <dbReference type="ChEBI" id="CHEBI:15377"/>
        <dbReference type="ChEBI" id="CHEBI:29985"/>
        <dbReference type="ChEBI" id="CHEBI:57925"/>
        <dbReference type="ChEBI" id="CHEBI:61694"/>
        <dbReference type="EC" id="3.4.19.13"/>
    </reaction>
</comment>
<dbReference type="Proteomes" id="UP000741360">
    <property type="component" value="Unassembled WGS sequence"/>
</dbReference>
<dbReference type="InterPro" id="IPR029055">
    <property type="entry name" value="Ntn_hydrolases_N"/>
</dbReference>
<dbReference type="AlphaFoldDB" id="A0A932GSE3"/>
<protein>
    <recommendedName>
        <fullName evidence="11">Glutathione hydrolase proenzyme</fullName>
        <ecNumber evidence="11">2.3.2.2</ecNumber>
        <ecNumber evidence="11">3.4.19.13</ecNumber>
    </recommendedName>
    <component>
        <recommendedName>
            <fullName evidence="11">Glutathione hydrolase large chain</fullName>
        </recommendedName>
    </component>
    <component>
        <recommendedName>
            <fullName evidence="11">Glutathione hydrolase small chain</fullName>
        </recommendedName>
    </component>
</protein>
<dbReference type="Gene3D" id="3.60.20.40">
    <property type="match status" value="1"/>
</dbReference>
<feature type="binding site" evidence="10">
    <location>
        <begin position="452"/>
        <end position="453"/>
    </location>
    <ligand>
        <name>L-glutamate</name>
        <dbReference type="ChEBI" id="CHEBI:29985"/>
    </ligand>
</feature>
<feature type="signal peptide" evidence="13">
    <location>
        <begin position="1"/>
        <end position="28"/>
    </location>
</feature>
<evidence type="ECO:0000256" key="1">
    <source>
        <dbReference type="ARBA" id="ARBA00001049"/>
    </source>
</evidence>
<reference evidence="14" key="1">
    <citation type="submission" date="2020-07" db="EMBL/GenBank/DDBJ databases">
        <title>Huge and variable diversity of episymbiotic CPR bacteria and DPANN archaea in groundwater ecosystems.</title>
        <authorList>
            <person name="He C.Y."/>
            <person name="Keren R."/>
            <person name="Whittaker M."/>
            <person name="Farag I.F."/>
            <person name="Doudna J."/>
            <person name="Cate J.H.D."/>
            <person name="Banfield J.F."/>
        </authorList>
    </citation>
    <scope>NUCLEOTIDE SEQUENCE</scope>
    <source>
        <strain evidence="14">NC_groundwater_717_Ag_S-0.2um_59_8</strain>
    </source>
</reference>
<evidence type="ECO:0000313" key="15">
    <source>
        <dbReference type="Proteomes" id="UP000741360"/>
    </source>
</evidence>
<dbReference type="PANTHER" id="PTHR43199">
    <property type="entry name" value="GLUTATHIONE HYDROLASE"/>
    <property type="match status" value="1"/>
</dbReference>
<keyword evidence="4 11" id="KW-0808">Transferase</keyword>
<dbReference type="PANTHER" id="PTHR43199:SF1">
    <property type="entry name" value="GLUTATHIONE HYDROLASE PROENZYME"/>
    <property type="match status" value="1"/>
</dbReference>
<comment type="caution">
    <text evidence="14">The sequence shown here is derived from an EMBL/GenBank/DDBJ whole genome shotgun (WGS) entry which is preliminary data.</text>
</comment>
<dbReference type="NCBIfam" id="TIGR00066">
    <property type="entry name" value="g_glut_trans"/>
    <property type="match status" value="1"/>
</dbReference>
<dbReference type="SUPFAM" id="SSF56235">
    <property type="entry name" value="N-terminal nucleophile aminohydrolases (Ntn hydrolases)"/>
    <property type="match status" value="1"/>
</dbReference>
<dbReference type="InterPro" id="IPR051792">
    <property type="entry name" value="GGT_bact"/>
</dbReference>
<comment type="similarity">
    <text evidence="3 11">Belongs to the gamma-glutamyltransferase family.</text>
</comment>
<evidence type="ECO:0000256" key="3">
    <source>
        <dbReference type="ARBA" id="ARBA00009381"/>
    </source>
</evidence>
<feature type="binding site" evidence="10">
    <location>
        <position position="423"/>
    </location>
    <ligand>
        <name>L-glutamate</name>
        <dbReference type="ChEBI" id="CHEBI:29985"/>
    </ligand>
</feature>